<evidence type="ECO:0000256" key="3">
    <source>
        <dbReference type="ARBA" id="ARBA00022679"/>
    </source>
</evidence>
<comment type="caution">
    <text evidence="6">The sequence shown here is derived from an EMBL/GenBank/DDBJ whole genome shotgun (WGS) entry which is preliminary data.</text>
</comment>
<dbReference type="Gene3D" id="3.40.50.150">
    <property type="entry name" value="Vaccinia Virus protein VP39"/>
    <property type="match status" value="1"/>
</dbReference>
<accession>A0A9W9CM05</accession>
<evidence type="ECO:0000256" key="1">
    <source>
        <dbReference type="ARBA" id="ARBA00009725"/>
    </source>
</evidence>
<dbReference type="InterPro" id="IPR013217">
    <property type="entry name" value="Methyltransf_12"/>
</dbReference>
<feature type="compositionally biased region" description="Basic and acidic residues" evidence="4">
    <location>
        <begin position="393"/>
        <end position="402"/>
    </location>
</feature>
<name>A0A9W9CM05_9PLEO</name>
<proteinExistence type="inferred from homology"/>
<dbReference type="CDD" id="cd02440">
    <property type="entry name" value="AdoMet_MTases"/>
    <property type="match status" value="1"/>
</dbReference>
<dbReference type="SUPFAM" id="SSF53335">
    <property type="entry name" value="S-adenosyl-L-methionine-dependent methyltransferases"/>
    <property type="match status" value="1"/>
</dbReference>
<dbReference type="InterPro" id="IPR029063">
    <property type="entry name" value="SAM-dependent_MTases_sf"/>
</dbReference>
<dbReference type="GO" id="GO:0052735">
    <property type="term" value="F:tRNA (cytidine-3-)-methyltransferase activity"/>
    <property type="evidence" value="ECO:0007669"/>
    <property type="project" value="TreeGrafter"/>
</dbReference>
<dbReference type="Proteomes" id="UP001140560">
    <property type="component" value="Unassembled WGS sequence"/>
</dbReference>
<dbReference type="AlphaFoldDB" id="A0A9W9CM05"/>
<organism evidence="6 7">
    <name type="scientific">Neocucurbitaria cava</name>
    <dbReference type="NCBI Taxonomy" id="798079"/>
    <lineage>
        <taxon>Eukaryota</taxon>
        <taxon>Fungi</taxon>
        <taxon>Dikarya</taxon>
        <taxon>Ascomycota</taxon>
        <taxon>Pezizomycotina</taxon>
        <taxon>Dothideomycetes</taxon>
        <taxon>Pleosporomycetidae</taxon>
        <taxon>Pleosporales</taxon>
        <taxon>Pleosporineae</taxon>
        <taxon>Cucurbitariaceae</taxon>
        <taxon>Neocucurbitaria</taxon>
    </lineage>
</organism>
<dbReference type="GO" id="GO:0032259">
    <property type="term" value="P:methylation"/>
    <property type="evidence" value="ECO:0007669"/>
    <property type="project" value="UniProtKB-KW"/>
</dbReference>
<evidence type="ECO:0000313" key="7">
    <source>
        <dbReference type="Proteomes" id="UP001140560"/>
    </source>
</evidence>
<evidence type="ECO:0000256" key="2">
    <source>
        <dbReference type="ARBA" id="ARBA00022603"/>
    </source>
</evidence>
<dbReference type="PANTHER" id="PTHR22809">
    <property type="entry name" value="METHYLTRANSFERASE-RELATED"/>
    <property type="match status" value="1"/>
</dbReference>
<dbReference type="Pfam" id="PF08242">
    <property type="entry name" value="Methyltransf_12"/>
    <property type="match status" value="1"/>
</dbReference>
<dbReference type="InterPro" id="IPR026113">
    <property type="entry name" value="METTL2/6/8-like"/>
</dbReference>
<keyword evidence="2" id="KW-0489">Methyltransferase</keyword>
<feature type="domain" description="Methyltransferase type 12" evidence="5">
    <location>
        <begin position="173"/>
        <end position="281"/>
    </location>
</feature>
<reference evidence="6" key="1">
    <citation type="submission" date="2022-10" db="EMBL/GenBank/DDBJ databases">
        <title>Tapping the CABI collections for fungal endophytes: first genome assemblies for Collariella, Neodidymelliopsis, Ascochyta clinopodiicola, Didymella pomorum, Didymosphaeria variabile, Neocosmospora piperis and Neocucurbitaria cava.</title>
        <authorList>
            <person name="Hill R."/>
        </authorList>
    </citation>
    <scope>NUCLEOTIDE SEQUENCE</scope>
    <source>
        <strain evidence="6">IMI 356814</strain>
    </source>
</reference>
<feature type="region of interest" description="Disordered" evidence="4">
    <location>
        <begin position="1"/>
        <end position="72"/>
    </location>
</feature>
<evidence type="ECO:0000313" key="6">
    <source>
        <dbReference type="EMBL" id="KAJ4370722.1"/>
    </source>
</evidence>
<dbReference type="PANTHER" id="PTHR22809:SF11">
    <property type="entry name" value="TRNA N(3)-METHYLCYTIDINE METHYLTRANSFERASE METTL2"/>
    <property type="match status" value="1"/>
</dbReference>
<protein>
    <recommendedName>
        <fullName evidence="5">Methyltransferase type 12 domain-containing protein</fullName>
    </recommendedName>
</protein>
<evidence type="ECO:0000259" key="5">
    <source>
        <dbReference type="Pfam" id="PF08242"/>
    </source>
</evidence>
<evidence type="ECO:0000256" key="4">
    <source>
        <dbReference type="SAM" id="MobiDB-lite"/>
    </source>
</evidence>
<feature type="region of interest" description="Disordered" evidence="4">
    <location>
        <begin position="367"/>
        <end position="404"/>
    </location>
</feature>
<feature type="compositionally biased region" description="Low complexity" evidence="4">
    <location>
        <begin position="379"/>
        <end position="392"/>
    </location>
</feature>
<keyword evidence="3" id="KW-0808">Transferase</keyword>
<gene>
    <name evidence="6" type="ORF">N0V83_005243</name>
</gene>
<sequence length="767" mass="87966">MEHMRFAVTVDPIPHNSMPTPPLESSSQTPQIPPPSAEPAENDAYGVPASFAPVRNPASRSHDPTNNQKRTDPFAFGSRYLEEGDNIFEFNAWDHVTVDSTYQAFSEEQYSKQRAEPVSDFDRKRYNEQPEKWWNQFYKNNKTNFFKNRKWLAQEFPILEEVGNEDAPAAVVLEVGAGAGNSAFPILQRSRNKKLKMHACDFSKKAVELIRNHELYNPDVIQADVWDVAASPDSDNGGLPPGLTEGSVDVVLMIFIFSALSPKQWDQAVRNVWRVLKPGGQVLFRDYGRGDLAQVRFKKGRYMEENFYVRGWDEGLFLRGGGVGGDLGWEGRDTQVGNVAAADMDTTTTANENAGTNDSTAISDKLSDLDLHAPPPEASPFQQQQQSSVVPEKSNDDVENPHTPRPVFEVAHIGVDRRMLVNRQRRLKMYRCWMQAVFRKAGEESEVRTSTLRVDKEGRRRGRARTKTYGTTVPHTLALFSLVRQLPGHSDTPNIDLTSKYLMAKRHATSFFDLPRELRDIIYHFLWHEHEGIAVPYFGQRARMDYLETTSAAVKRLHYYCRKYPLPKWLCISKMFHKEVIDAFNERAEWREAPRRRGHKDPIASSALFNPSTARIVTFHLGDLAPTTRFYRKRTESIAQNAHSYMEEMSRFADSMMTSSRPQEVHLCFDLAEEAHYDTFQDLANIDVEYLETFQHVAVRGVVIYVYDEQDIKRMNAERQKNLYEGFARMARAIFGCEHVGITDEQCWGEIPTLERWIQFKKTTHSE</sequence>
<dbReference type="OrthoDB" id="417697at2759"/>
<comment type="similarity">
    <text evidence="1">Belongs to the methyltransferase superfamily. METL family.</text>
</comment>
<dbReference type="EMBL" id="JAPEUY010000008">
    <property type="protein sequence ID" value="KAJ4370722.1"/>
    <property type="molecule type" value="Genomic_DNA"/>
</dbReference>
<keyword evidence="7" id="KW-1185">Reference proteome</keyword>